<dbReference type="EMBL" id="MN099286">
    <property type="protein sequence ID" value="QKV50172.1"/>
    <property type="molecule type" value="Genomic_DNA"/>
</dbReference>
<evidence type="ECO:0000313" key="4">
    <source>
        <dbReference type="EMBL" id="AMQ35857.1"/>
    </source>
</evidence>
<keyword evidence="8" id="KW-1185">Reference proteome</keyword>
<dbReference type="Proteomes" id="UP000201310">
    <property type="component" value="Segment"/>
</dbReference>
<dbReference type="EMBL" id="KU529792">
    <property type="protein sequence ID" value="AMQ35740.1"/>
    <property type="molecule type" value="Genomic_DNA"/>
</dbReference>
<reference evidence="1 8" key="1">
    <citation type="journal article" date="2000" name="Virology">
        <title>Sequence analysis of the Plutella xylostella granulovirus genome.</title>
        <authorList>
            <person name="Hashimoto Y."/>
            <person name="Hayakawa T."/>
            <person name="Ueno Y."/>
            <person name="Fujita T."/>
            <person name="Sano Y."/>
            <person name="Matsumoto T."/>
        </authorList>
    </citation>
    <scope>NUCLEOTIDE SEQUENCE [LARGE SCALE GENOMIC DNA]</scope>
    <source>
        <strain evidence="1 8">K1</strain>
    </source>
</reference>
<reference evidence="7" key="4">
    <citation type="submission" date="2019-06" db="EMBL/GenBank/DDBJ databases">
        <title>Plutella xylostella granulovirus.</title>
        <authorList>
            <person name="Li L."/>
            <person name="Zhang M."/>
        </authorList>
    </citation>
    <scope>NUCLEOTIDE SEQUENCE</scope>
    <source>
        <strain evidence="7">PlxyGV_NW</strain>
    </source>
</reference>
<dbReference type="InterPro" id="IPR009235">
    <property type="entry name" value="AcMNPV_Orf146"/>
</dbReference>
<protein>
    <submittedName>
        <fullName evidence="6 7">ORF11 protein</fullName>
    </submittedName>
    <submittedName>
        <fullName evidence="2">PxGV-Corf11 protein</fullName>
    </submittedName>
    <submittedName>
        <fullName evidence="3">PxGV-Korf11 protein</fullName>
    </submittedName>
    <submittedName>
        <fullName evidence="4">PxGV-Morf11 protein</fullName>
    </submittedName>
    <submittedName>
        <fullName evidence="5">PxGV-Torf11 protein</fullName>
    </submittedName>
    <submittedName>
        <fullName evidence="1">PxORF11 peptide</fullName>
    </submittedName>
</protein>
<dbReference type="OrthoDB" id="17110at10239"/>
<dbReference type="EMBL" id="KU666537">
    <property type="protein sequence ID" value="ANY57530.1"/>
    <property type="molecule type" value="Genomic_DNA"/>
</dbReference>
<evidence type="ECO:0000313" key="1">
    <source>
        <dbReference type="EMBL" id="AAG27309.1"/>
    </source>
</evidence>
<reference evidence="2" key="3">
    <citation type="submission" date="2016-01" db="EMBL/GenBank/DDBJ databases">
        <title>Complete Genome Sequences of Four Plutella xylostella Granulovirus Isolates.</title>
        <authorList>
            <person name="Spence R.J."/>
            <person name="Noune C."/>
            <person name="Hauxwell C."/>
        </authorList>
    </citation>
    <scope>NUCLEOTIDE SEQUENCE</scope>
    <source>
        <strain evidence="2">PxGV_C</strain>
        <strain evidence="3">PxGV_K</strain>
        <strain evidence="4">PxGV_M</strain>
        <strain evidence="5">PxGV_T</strain>
    </source>
</reference>
<evidence type="ECO:0000313" key="5">
    <source>
        <dbReference type="EMBL" id="AMQ35974.1"/>
    </source>
</evidence>
<evidence type="ECO:0000313" key="6">
    <source>
        <dbReference type="EMBL" id="ANY57530.1"/>
    </source>
</evidence>
<name>Q9DW19_9BBAC</name>
<dbReference type="EMBL" id="KU529793">
    <property type="protein sequence ID" value="AMQ35857.1"/>
    <property type="molecule type" value="Genomic_DNA"/>
</dbReference>
<accession>Q9DW19</accession>
<organism evidence="1 8">
    <name type="scientific">Plutella xylostella granulovirus</name>
    <dbReference type="NCBI Taxonomy" id="98383"/>
    <lineage>
        <taxon>Viruses</taxon>
        <taxon>Viruses incertae sedis</taxon>
        <taxon>Naldaviricetes</taxon>
        <taxon>Lefavirales</taxon>
        <taxon>Baculoviridae</taxon>
        <taxon>Betabaculovirus</taxon>
        <taxon>Betabaculovirus pluxylostellae</taxon>
    </lineage>
</organism>
<sequence length="180" mass="20305">MFFVFTKANVTRDLIMQIAHTNDSYIQFNYAITVSDAIPTTTRVVSGLDSSRTIKCFISVNDNSIDNNAYYMNVFRLDCLCVDFVEKCLNTMVVMRMVVPDGVQFWYIFGLKKGTAPKSPVTTIKVNNHIFERDVVKLSGNVPDDLVKTLNSCKIKNVNCLHALSINESKISNQTVTLMK</sequence>
<evidence type="ECO:0000313" key="7">
    <source>
        <dbReference type="EMBL" id="QKV50172.1"/>
    </source>
</evidence>
<dbReference type="KEGG" id="vg:912205"/>
<evidence type="ECO:0000313" key="3">
    <source>
        <dbReference type="EMBL" id="AMQ35740.1"/>
    </source>
</evidence>
<dbReference type="GeneID" id="912205"/>
<dbReference type="EMBL" id="KU529791">
    <property type="protein sequence ID" value="AMQ35623.1"/>
    <property type="molecule type" value="Genomic_DNA"/>
</dbReference>
<dbReference type="Pfam" id="PF05959">
    <property type="entry name" value="DUF884"/>
    <property type="match status" value="1"/>
</dbReference>
<evidence type="ECO:0000313" key="2">
    <source>
        <dbReference type="EMBL" id="AMQ35623.1"/>
    </source>
</evidence>
<evidence type="ECO:0000313" key="8">
    <source>
        <dbReference type="Proteomes" id="UP000201310"/>
    </source>
</evidence>
<gene>
    <name evidence="1" type="primary">Pxorf11</name>
    <name evidence="7" type="synonym">ORF11</name>
    <name evidence="6" type="synonym">PlxyGV011</name>
    <name evidence="2" type="synonym">PxGV-Corf11</name>
    <name evidence="3" type="synonym">PxGV-Korf11</name>
    <name evidence="4" type="synonym">PxGV-Morf11</name>
    <name evidence="5" type="synonym">PxGV-Torf11</name>
</gene>
<reference evidence="6" key="2">
    <citation type="journal article" date="2016" name="Arch. Virol.">
        <title>The comparative analysis of complete genome sequences from two South African betabaculoviruses: Phthorimaea operculella granulovirus and Plutella xylostella granulovirus.</title>
        <authorList>
            <person name="Jukes M.D."/>
            <person name="Motsoeneng B.M."/>
            <person name="Knox C.M."/>
            <person name="Hill M.P."/>
            <person name="Moore S.D."/>
        </authorList>
    </citation>
    <scope>NUCLEOTIDE SEQUENCE</scope>
    <source>
        <strain evidence="6">SA</strain>
    </source>
</reference>
<dbReference type="EMBL" id="AF270937">
    <property type="protein sequence ID" value="AAG27309.1"/>
    <property type="molecule type" value="Genomic_DNA"/>
</dbReference>
<proteinExistence type="predicted"/>
<dbReference type="RefSeq" id="NP_068230.1">
    <property type="nucleotide sequence ID" value="NC_002593.1"/>
</dbReference>
<dbReference type="EMBL" id="KU529794">
    <property type="protein sequence ID" value="AMQ35974.1"/>
    <property type="molecule type" value="Genomic_DNA"/>
</dbReference>